<dbReference type="UniPathway" id="UPA00537">
    <property type="reaction ID" value="UER00595"/>
</dbReference>
<dbReference type="PANTHER" id="PTHR12561:SF3">
    <property type="entry name" value="LIPOYLTRANSFERASE 1, MITOCHONDRIAL"/>
    <property type="match status" value="1"/>
</dbReference>
<dbReference type="Gene3D" id="3.30.930.10">
    <property type="entry name" value="Bira Bifunctional Protein, Domain 2"/>
    <property type="match status" value="1"/>
</dbReference>
<dbReference type="PROSITE" id="PS51733">
    <property type="entry name" value="BPL_LPL_CATALYTIC"/>
    <property type="match status" value="1"/>
</dbReference>
<proteinExistence type="inferred from homology"/>
<dbReference type="GO" id="GO:0005739">
    <property type="term" value="C:mitochondrion"/>
    <property type="evidence" value="ECO:0007669"/>
    <property type="project" value="TreeGrafter"/>
</dbReference>
<feature type="domain" description="BPL/LPL catalytic" evidence="5">
    <location>
        <begin position="69"/>
        <end position="272"/>
    </location>
</feature>
<evidence type="ECO:0000256" key="1">
    <source>
        <dbReference type="ARBA" id="ARBA00003253"/>
    </source>
</evidence>
<evidence type="ECO:0000256" key="4">
    <source>
        <dbReference type="ARBA" id="ARBA00015925"/>
    </source>
</evidence>
<dbReference type="PANTHER" id="PTHR12561">
    <property type="entry name" value="LIPOATE-PROTEIN LIGASE"/>
    <property type="match status" value="1"/>
</dbReference>
<dbReference type="AlphaFoldDB" id="A0A1E1LQ06"/>
<dbReference type="InterPro" id="IPR045864">
    <property type="entry name" value="aa-tRNA-synth_II/BPL/LPL"/>
</dbReference>
<comment type="function">
    <text evidence="1">Catalyzes both the ATP-dependent activation of exogenously supplied lipoate to lipoyl-AMP and the transfer of the activated lipoyl onto the lipoyl domains of lipoate-dependent enzymes.</text>
</comment>
<dbReference type="GO" id="GO:0009249">
    <property type="term" value="P:protein lipoylation"/>
    <property type="evidence" value="ECO:0007669"/>
    <property type="project" value="InterPro"/>
</dbReference>
<dbReference type="CDD" id="cd16443">
    <property type="entry name" value="LplA"/>
    <property type="match status" value="1"/>
</dbReference>
<dbReference type="GO" id="GO:0017118">
    <property type="term" value="F:lipoyltransferase activity"/>
    <property type="evidence" value="ECO:0007669"/>
    <property type="project" value="TreeGrafter"/>
</dbReference>
<protein>
    <recommendedName>
        <fullName evidence="4">Putative lipoate-protein ligase A</fullName>
    </recommendedName>
</protein>
<dbReference type="SUPFAM" id="SSF55681">
    <property type="entry name" value="Class II aaRS and biotin synthetases"/>
    <property type="match status" value="1"/>
</dbReference>
<keyword evidence="7" id="KW-1185">Reference proteome</keyword>
<dbReference type="Proteomes" id="UP000178129">
    <property type="component" value="Unassembled WGS sequence"/>
</dbReference>
<evidence type="ECO:0000313" key="7">
    <source>
        <dbReference type="Proteomes" id="UP000178129"/>
    </source>
</evidence>
<dbReference type="InParanoid" id="A0A1E1LQ06"/>
<comment type="caution">
    <text evidence="6">The sequence shown here is derived from an EMBL/GenBank/DDBJ whole genome shotgun (WGS) entry which is preliminary data.</text>
</comment>
<comment type="similarity">
    <text evidence="3">Belongs to the LplA family.</text>
</comment>
<sequence>MAPSRAFQGFNCLLLTRIQPFYNRKDARHFSDFARAVADPSNKCQVYTSRSPNPYLNLSIEHYILQKSPADSTILFLYTNRPSVVIGRNQNPWTECNLGVLRNQRGPSVGLQDEKHKVQLVRRRSGGGTVYHDAGNVNYSVIMPTSEFDRDKHAEMVGRALRELGVEKVRVNERHDIVVDRKPESEKEDRPFKISGSAYKLTRVRSLHHGTCLLKGSNIGIMSELLHAPAKPFITAKGVESVRSSVTQVDVKNEQFEAAVRHEFWKMYSHSKAMMVGRAEGEIPEIKKGVEELMSEDWTYGQTPPFEFSINESYDSAFSESSKWNFPQSFELKFSARNGVINELSIYKKGVGNMITSSIKGKKLHEIRDWNLVLAAPFKKSYPEKSRDLVRAEMGRSLNRLFGNGDLMVDEYTTRR</sequence>
<dbReference type="InterPro" id="IPR004143">
    <property type="entry name" value="BPL_LPL_catalytic"/>
</dbReference>
<evidence type="ECO:0000256" key="3">
    <source>
        <dbReference type="ARBA" id="ARBA00008242"/>
    </source>
</evidence>
<gene>
    <name evidence="6" type="ORF">RCO7_03991</name>
</gene>
<evidence type="ECO:0000313" key="6">
    <source>
        <dbReference type="EMBL" id="CZT12581.1"/>
    </source>
</evidence>
<accession>A0A1E1LQ06</accession>
<evidence type="ECO:0000259" key="5">
    <source>
        <dbReference type="PROSITE" id="PS51733"/>
    </source>
</evidence>
<dbReference type="EMBL" id="FJUW01000074">
    <property type="protein sequence ID" value="CZT12581.1"/>
    <property type="molecule type" value="Genomic_DNA"/>
</dbReference>
<reference evidence="7" key="1">
    <citation type="submission" date="2016-03" db="EMBL/GenBank/DDBJ databases">
        <authorList>
            <person name="Ploux O."/>
        </authorList>
    </citation>
    <scope>NUCLEOTIDE SEQUENCE [LARGE SCALE GENOMIC DNA]</scope>
    <source>
        <strain evidence="7">UK7</strain>
    </source>
</reference>
<name>A0A1E1LQ06_9HELO</name>
<comment type="pathway">
    <text evidence="2">Protein modification; protein lipoylation via exogenous pathway; protein N(6)-(lipoyl)lysine from lipoate: step 2/2.</text>
</comment>
<organism evidence="6 7">
    <name type="scientific">Rhynchosporium graminicola</name>
    <dbReference type="NCBI Taxonomy" id="2792576"/>
    <lineage>
        <taxon>Eukaryota</taxon>
        <taxon>Fungi</taxon>
        <taxon>Dikarya</taxon>
        <taxon>Ascomycota</taxon>
        <taxon>Pezizomycotina</taxon>
        <taxon>Leotiomycetes</taxon>
        <taxon>Helotiales</taxon>
        <taxon>Ploettnerulaceae</taxon>
        <taxon>Rhynchosporium</taxon>
    </lineage>
</organism>
<dbReference type="STRING" id="914237.A0A1E1LQ06"/>
<dbReference type="InterPro" id="IPR004562">
    <property type="entry name" value="LipoylTrfase_LipoateP_Ligase"/>
</dbReference>
<dbReference type="Pfam" id="PF21948">
    <property type="entry name" value="LplA-B_cat"/>
    <property type="match status" value="1"/>
</dbReference>
<dbReference type="FunCoup" id="A0A1E1LQ06">
    <property type="interactions" value="252"/>
</dbReference>
<evidence type="ECO:0000256" key="2">
    <source>
        <dbReference type="ARBA" id="ARBA00005085"/>
    </source>
</evidence>